<dbReference type="RefSeq" id="WP_209403695.1">
    <property type="nucleotide sequence ID" value="NZ_JAGIYQ010000003.1"/>
</dbReference>
<keyword evidence="11" id="KW-1185">Reference proteome</keyword>
<reference evidence="10" key="1">
    <citation type="submission" date="2021-04" db="EMBL/GenBank/DDBJ databases">
        <title>Genome seq and assembly of Bacillus sp.</title>
        <authorList>
            <person name="Chhetri G."/>
        </authorList>
    </citation>
    <scope>NUCLEOTIDE SEQUENCE</scope>
    <source>
        <strain evidence="10">RG28</strain>
    </source>
</reference>
<keyword evidence="6 7" id="KW-0131">Cell cycle</keyword>
<evidence type="ECO:0000256" key="6">
    <source>
        <dbReference type="ARBA" id="ARBA00023306"/>
    </source>
</evidence>
<keyword evidence="5 7" id="KW-0472">Membrane</keyword>
<feature type="transmembrane region" description="Helical" evidence="7">
    <location>
        <begin position="38"/>
        <end position="55"/>
    </location>
</feature>
<evidence type="ECO:0000256" key="8">
    <source>
        <dbReference type="NCBIfam" id="TIGR02209"/>
    </source>
</evidence>
<evidence type="ECO:0000256" key="3">
    <source>
        <dbReference type="ARBA" id="ARBA00022692"/>
    </source>
</evidence>
<evidence type="ECO:0000256" key="1">
    <source>
        <dbReference type="ARBA" id="ARBA00022475"/>
    </source>
</evidence>
<protein>
    <recommendedName>
        <fullName evidence="7 8">Cell division protein FtsL</fullName>
    </recommendedName>
</protein>
<evidence type="ECO:0000256" key="7">
    <source>
        <dbReference type="HAMAP-Rule" id="MF_00910"/>
    </source>
</evidence>
<sequence>MSNLARKLQQQKITHTQQRQTPQPRIKKLSKVTPLEKFLYFMFIITCCFIGTKIVKTQATIYDTNAHIQQMNNDISLQKQQNQQLKMKIDELSTYSRIWEKAKELGLKLDNKNVKLTEGN</sequence>
<evidence type="ECO:0000313" key="10">
    <source>
        <dbReference type="EMBL" id="MBP0724808.1"/>
    </source>
</evidence>
<dbReference type="GO" id="GO:0043093">
    <property type="term" value="P:FtsZ-dependent cytokinesis"/>
    <property type="evidence" value="ECO:0007669"/>
    <property type="project" value="UniProtKB-UniRule"/>
</dbReference>
<dbReference type="InterPro" id="IPR011922">
    <property type="entry name" value="Cell_div_FtsL"/>
</dbReference>
<keyword evidence="1 7" id="KW-1003">Cell membrane</keyword>
<comment type="similarity">
    <text evidence="7">Belongs to the FtsL family.</text>
</comment>
<keyword evidence="4 7" id="KW-1133">Transmembrane helix</keyword>
<dbReference type="AlphaFoldDB" id="A0A940NNR9"/>
<dbReference type="GO" id="GO:0005886">
    <property type="term" value="C:plasma membrane"/>
    <property type="evidence" value="ECO:0007669"/>
    <property type="project" value="UniProtKB-SubCell"/>
</dbReference>
<evidence type="ECO:0000256" key="2">
    <source>
        <dbReference type="ARBA" id="ARBA00022618"/>
    </source>
</evidence>
<dbReference type="GO" id="GO:0032153">
    <property type="term" value="C:cell division site"/>
    <property type="evidence" value="ECO:0007669"/>
    <property type="project" value="UniProtKB-UniRule"/>
</dbReference>
<accession>A0A940NNR9</accession>
<dbReference type="EMBL" id="JAGIYQ010000003">
    <property type="protein sequence ID" value="MBP0724808.1"/>
    <property type="molecule type" value="Genomic_DNA"/>
</dbReference>
<evidence type="ECO:0000256" key="5">
    <source>
        <dbReference type="ARBA" id="ARBA00023136"/>
    </source>
</evidence>
<evidence type="ECO:0000256" key="4">
    <source>
        <dbReference type="ARBA" id="ARBA00022989"/>
    </source>
</evidence>
<evidence type="ECO:0000313" key="11">
    <source>
        <dbReference type="Proteomes" id="UP000682134"/>
    </source>
</evidence>
<proteinExistence type="inferred from homology"/>
<evidence type="ECO:0000256" key="9">
    <source>
        <dbReference type="SAM" id="MobiDB-lite"/>
    </source>
</evidence>
<feature type="region of interest" description="Disordered" evidence="9">
    <location>
        <begin position="1"/>
        <end position="25"/>
    </location>
</feature>
<keyword evidence="2 7" id="KW-0132">Cell division</keyword>
<feature type="compositionally biased region" description="Low complexity" evidence="9">
    <location>
        <begin position="10"/>
        <end position="24"/>
    </location>
</feature>
<organism evidence="10 11">
    <name type="scientific">Gottfriedia endophytica</name>
    <dbReference type="NCBI Taxonomy" id="2820819"/>
    <lineage>
        <taxon>Bacteria</taxon>
        <taxon>Bacillati</taxon>
        <taxon>Bacillota</taxon>
        <taxon>Bacilli</taxon>
        <taxon>Bacillales</taxon>
        <taxon>Bacillaceae</taxon>
        <taxon>Gottfriedia</taxon>
    </lineage>
</organism>
<comment type="function">
    <text evidence="7">Essential cell division protein.</text>
</comment>
<dbReference type="HAMAP" id="MF_00910">
    <property type="entry name" value="FtsL"/>
    <property type="match status" value="1"/>
</dbReference>
<name>A0A940NNR9_9BACI</name>
<dbReference type="InterPro" id="IPR007060">
    <property type="entry name" value="FtsL/DivIC"/>
</dbReference>
<dbReference type="Pfam" id="PF04977">
    <property type="entry name" value="DivIC"/>
    <property type="match status" value="1"/>
</dbReference>
<comment type="caution">
    <text evidence="10">The sequence shown here is derived from an EMBL/GenBank/DDBJ whole genome shotgun (WGS) entry which is preliminary data.</text>
</comment>
<gene>
    <name evidence="7 10" type="primary">ftsL</name>
    <name evidence="10" type="ORF">J5Y03_06340</name>
</gene>
<dbReference type="Proteomes" id="UP000682134">
    <property type="component" value="Unassembled WGS sequence"/>
</dbReference>
<keyword evidence="3 7" id="KW-0812">Transmembrane</keyword>
<comment type="subcellular location">
    <subcellularLocation>
        <location evidence="7">Cell membrane</location>
        <topology evidence="7">Single-pass type II membrane protein</topology>
    </subcellularLocation>
    <text evidence="7">Localizes to the division septum where it forms a ring structure.</text>
</comment>
<dbReference type="NCBIfam" id="TIGR02209">
    <property type="entry name" value="ftsL_broad"/>
    <property type="match status" value="1"/>
</dbReference>